<protein>
    <recommendedName>
        <fullName evidence="4 8">Methionyl-tRNA formyltransferase</fullName>
        <ecNumber evidence="3 8">2.1.2.9</ecNumber>
    </recommendedName>
</protein>
<dbReference type="RefSeq" id="WP_151141507.1">
    <property type="nucleotide sequence ID" value="NZ_WAGX01000003.1"/>
</dbReference>
<name>A0A7V7UI28_9FIRM</name>
<keyword evidence="6 8" id="KW-0648">Protein biosynthesis</keyword>
<dbReference type="Proteomes" id="UP000461768">
    <property type="component" value="Unassembled WGS sequence"/>
</dbReference>
<evidence type="ECO:0000256" key="3">
    <source>
        <dbReference type="ARBA" id="ARBA00012261"/>
    </source>
</evidence>
<dbReference type="GO" id="GO:0005829">
    <property type="term" value="C:cytosol"/>
    <property type="evidence" value="ECO:0007669"/>
    <property type="project" value="TreeGrafter"/>
</dbReference>
<evidence type="ECO:0000259" key="10">
    <source>
        <dbReference type="Pfam" id="PF02911"/>
    </source>
</evidence>
<proteinExistence type="inferred from homology"/>
<dbReference type="SUPFAM" id="SSF50486">
    <property type="entry name" value="FMT C-terminal domain-like"/>
    <property type="match status" value="1"/>
</dbReference>
<dbReference type="GO" id="GO:0004479">
    <property type="term" value="F:methionyl-tRNA formyltransferase activity"/>
    <property type="evidence" value="ECO:0007669"/>
    <property type="project" value="UniProtKB-UniRule"/>
</dbReference>
<evidence type="ECO:0000256" key="8">
    <source>
        <dbReference type="HAMAP-Rule" id="MF_00182"/>
    </source>
</evidence>
<reference evidence="11 12" key="1">
    <citation type="submission" date="2019-09" db="EMBL/GenBank/DDBJ databases">
        <authorList>
            <person name="Valk L.C."/>
        </authorList>
    </citation>
    <scope>NUCLEOTIDE SEQUENCE [LARGE SCALE GENOMIC DNA]</scope>
    <source>
        <strain evidence="11">GalUA</strain>
    </source>
</reference>
<dbReference type="Gene3D" id="3.40.50.170">
    <property type="entry name" value="Formyl transferase, N-terminal domain"/>
    <property type="match status" value="1"/>
</dbReference>
<dbReference type="InterPro" id="IPR001555">
    <property type="entry name" value="GART_AS"/>
</dbReference>
<dbReference type="CDD" id="cd08646">
    <property type="entry name" value="FMT_core_Met-tRNA-FMT_N"/>
    <property type="match status" value="1"/>
</dbReference>
<evidence type="ECO:0000256" key="7">
    <source>
        <dbReference type="ARBA" id="ARBA00048558"/>
    </source>
</evidence>
<comment type="function">
    <text evidence="1 8">Attaches a formyl group to the free amino group of methionyl-tRNA(fMet). The formyl group appears to play a dual role in the initiator identity of N-formylmethionyl-tRNA by promoting its recognition by IF2 and preventing the misappropriation of this tRNA by the elongation apparatus.</text>
</comment>
<dbReference type="EMBL" id="WAGX01000003">
    <property type="protein sequence ID" value="KAB1440708.1"/>
    <property type="molecule type" value="Genomic_DNA"/>
</dbReference>
<dbReference type="OrthoDB" id="9802815at2"/>
<evidence type="ECO:0000256" key="4">
    <source>
        <dbReference type="ARBA" id="ARBA00016014"/>
    </source>
</evidence>
<dbReference type="AlphaFoldDB" id="A0A7V7UI28"/>
<keyword evidence="5 8" id="KW-0808">Transferase</keyword>
<dbReference type="InterPro" id="IPR037022">
    <property type="entry name" value="Formyl_trans_C_sf"/>
</dbReference>
<dbReference type="NCBIfam" id="TIGR00460">
    <property type="entry name" value="fmt"/>
    <property type="match status" value="1"/>
</dbReference>
<comment type="catalytic activity">
    <reaction evidence="7 8">
        <text>L-methionyl-tRNA(fMet) + (6R)-10-formyltetrahydrofolate = N-formyl-L-methionyl-tRNA(fMet) + (6S)-5,6,7,8-tetrahydrofolate + H(+)</text>
        <dbReference type="Rhea" id="RHEA:24380"/>
        <dbReference type="Rhea" id="RHEA-COMP:9952"/>
        <dbReference type="Rhea" id="RHEA-COMP:9953"/>
        <dbReference type="ChEBI" id="CHEBI:15378"/>
        <dbReference type="ChEBI" id="CHEBI:57453"/>
        <dbReference type="ChEBI" id="CHEBI:78530"/>
        <dbReference type="ChEBI" id="CHEBI:78844"/>
        <dbReference type="ChEBI" id="CHEBI:195366"/>
        <dbReference type="EC" id="2.1.2.9"/>
    </reaction>
</comment>
<organism evidence="11 12">
    <name type="scientific">Candidatus Galacturonatibacter soehngenii</name>
    <dbReference type="NCBI Taxonomy" id="2307010"/>
    <lineage>
        <taxon>Bacteria</taxon>
        <taxon>Bacillati</taxon>
        <taxon>Bacillota</taxon>
        <taxon>Clostridia</taxon>
        <taxon>Lachnospirales</taxon>
        <taxon>Lachnospiraceae</taxon>
        <taxon>Candidatus Galacturonatibacter</taxon>
    </lineage>
</organism>
<feature type="domain" description="Formyl transferase C-terminal" evidence="10">
    <location>
        <begin position="205"/>
        <end position="300"/>
    </location>
</feature>
<feature type="binding site" evidence="8">
    <location>
        <begin position="109"/>
        <end position="112"/>
    </location>
    <ligand>
        <name>(6S)-5,6,7,8-tetrahydrofolate</name>
        <dbReference type="ChEBI" id="CHEBI:57453"/>
    </ligand>
</feature>
<gene>
    <name evidence="8" type="primary">fmt</name>
    <name evidence="11" type="ORF">F7O84_02460</name>
</gene>
<evidence type="ECO:0000313" key="11">
    <source>
        <dbReference type="EMBL" id="KAB1440708.1"/>
    </source>
</evidence>
<dbReference type="Pfam" id="PF00551">
    <property type="entry name" value="Formyl_trans_N"/>
    <property type="match status" value="1"/>
</dbReference>
<sequence>MKIVFMGTPEFSVETLEKLIEAGHEILAVVTQPDKPKGRGKAVQYPAVKEAALKHGILVYQPIKVREPEFVAILKDLNPDVIVVIAFGQILTKEILDIPKYGCINVHASLLPKYRGAAPIQWVVIDGEKETGVTTQRMDVGIDTGDMIMKTVVPIAEEETGGSLHDKLMVAGAKLCVETLKKLEDNTAVFEKQDDSLSNYVKILNKSIGNIDWTMSAIEIERLIRGLNPWPSAYSKLNHKTIKIWKAKVIDDNSKYEAGTISAIGKDFLHIQTGKGLLSILELQLEGKKRMLIEDFLRGVKLEIGTKLGE</sequence>
<dbReference type="InterPro" id="IPR002376">
    <property type="entry name" value="Formyl_transf_N"/>
</dbReference>
<dbReference type="PANTHER" id="PTHR11138">
    <property type="entry name" value="METHIONYL-TRNA FORMYLTRANSFERASE"/>
    <property type="match status" value="1"/>
</dbReference>
<evidence type="ECO:0000259" key="9">
    <source>
        <dbReference type="Pfam" id="PF00551"/>
    </source>
</evidence>
<accession>A0A7V7UI28</accession>
<dbReference type="InterPro" id="IPR041711">
    <property type="entry name" value="Met-tRNA-FMT_N"/>
</dbReference>
<dbReference type="InterPro" id="IPR005793">
    <property type="entry name" value="Formyl_trans_C"/>
</dbReference>
<dbReference type="InterPro" id="IPR036477">
    <property type="entry name" value="Formyl_transf_N_sf"/>
</dbReference>
<dbReference type="InterPro" id="IPR044135">
    <property type="entry name" value="Met-tRNA-FMT_C"/>
</dbReference>
<dbReference type="Gene3D" id="3.10.25.10">
    <property type="entry name" value="Formyl transferase, C-terminal domain"/>
    <property type="match status" value="1"/>
</dbReference>
<dbReference type="FunFam" id="3.40.50.12230:FF:000001">
    <property type="entry name" value="Methionyl-tRNA formyltransferase"/>
    <property type="match status" value="1"/>
</dbReference>
<dbReference type="Pfam" id="PF02911">
    <property type="entry name" value="Formyl_trans_C"/>
    <property type="match status" value="1"/>
</dbReference>
<evidence type="ECO:0000313" key="12">
    <source>
        <dbReference type="Proteomes" id="UP000461768"/>
    </source>
</evidence>
<evidence type="ECO:0000256" key="6">
    <source>
        <dbReference type="ARBA" id="ARBA00022917"/>
    </source>
</evidence>
<keyword evidence="12" id="KW-1185">Reference proteome</keyword>
<feature type="domain" description="Formyl transferase N-terminal" evidence="9">
    <location>
        <begin position="1"/>
        <end position="179"/>
    </location>
</feature>
<comment type="similarity">
    <text evidence="2 8">Belongs to the Fmt family.</text>
</comment>
<evidence type="ECO:0000256" key="5">
    <source>
        <dbReference type="ARBA" id="ARBA00022679"/>
    </source>
</evidence>
<dbReference type="CDD" id="cd08704">
    <property type="entry name" value="Met_tRNA_FMT_C"/>
    <property type="match status" value="1"/>
</dbReference>
<dbReference type="PROSITE" id="PS00373">
    <property type="entry name" value="GART"/>
    <property type="match status" value="1"/>
</dbReference>
<dbReference type="EC" id="2.1.2.9" evidence="3 8"/>
<reference evidence="11 12" key="2">
    <citation type="submission" date="2020-02" db="EMBL/GenBank/DDBJ databases">
        <title>Candidatus Galacturonibacter soehngenii shows hetero-acetogenic catabolism of galacturonic acid but lacks a canonical carbon monoxide dehydrogenase/acetyl-CoA synthase complex.</title>
        <authorList>
            <person name="Diender M."/>
            <person name="Stouten G.R."/>
            <person name="Petersen J.F."/>
            <person name="Nielsen P.H."/>
            <person name="Dueholm M.S."/>
            <person name="Pronk J.T."/>
            <person name="Van Loosdrecht M.C.M."/>
        </authorList>
    </citation>
    <scope>NUCLEOTIDE SEQUENCE [LARGE SCALE GENOMIC DNA]</scope>
    <source>
        <strain evidence="11">GalUA</strain>
    </source>
</reference>
<evidence type="ECO:0000256" key="2">
    <source>
        <dbReference type="ARBA" id="ARBA00010699"/>
    </source>
</evidence>
<dbReference type="InterPro" id="IPR005794">
    <property type="entry name" value="Fmt"/>
</dbReference>
<dbReference type="SUPFAM" id="SSF53328">
    <property type="entry name" value="Formyltransferase"/>
    <property type="match status" value="1"/>
</dbReference>
<evidence type="ECO:0000256" key="1">
    <source>
        <dbReference type="ARBA" id="ARBA00002606"/>
    </source>
</evidence>
<comment type="caution">
    <text evidence="11">The sequence shown here is derived from an EMBL/GenBank/DDBJ whole genome shotgun (WGS) entry which is preliminary data.</text>
</comment>
<dbReference type="HAMAP" id="MF_00182">
    <property type="entry name" value="Formyl_trans"/>
    <property type="match status" value="1"/>
</dbReference>
<dbReference type="PANTHER" id="PTHR11138:SF5">
    <property type="entry name" value="METHIONYL-TRNA FORMYLTRANSFERASE, MITOCHONDRIAL"/>
    <property type="match status" value="1"/>
</dbReference>
<dbReference type="InterPro" id="IPR011034">
    <property type="entry name" value="Formyl_transferase-like_C_sf"/>
</dbReference>